<dbReference type="SUPFAM" id="SSF51735">
    <property type="entry name" value="NAD(P)-binding Rossmann-fold domains"/>
    <property type="match status" value="1"/>
</dbReference>
<gene>
    <name evidence="4" type="ORF">CALCODRAFT_496835</name>
</gene>
<proteinExistence type="inferred from homology"/>
<feature type="domain" description="NAD-dependent epimerase/dehydratase" evidence="3">
    <location>
        <begin position="13"/>
        <end position="271"/>
    </location>
</feature>
<dbReference type="GO" id="GO:0016616">
    <property type="term" value="F:oxidoreductase activity, acting on the CH-OH group of donors, NAD or NADP as acceptor"/>
    <property type="evidence" value="ECO:0007669"/>
    <property type="project" value="TreeGrafter"/>
</dbReference>
<dbReference type="InterPro" id="IPR050425">
    <property type="entry name" value="NAD(P)_dehydrat-like"/>
</dbReference>
<comment type="similarity">
    <text evidence="2">Belongs to the NAD(P)-dependent epimerase/dehydratase family. Dihydroflavonol-4-reductase subfamily.</text>
</comment>
<dbReference type="AlphaFoldDB" id="A0A165FJM0"/>
<dbReference type="PANTHER" id="PTHR10366">
    <property type="entry name" value="NAD DEPENDENT EPIMERASE/DEHYDRATASE"/>
    <property type="match status" value="1"/>
</dbReference>
<dbReference type="Gene3D" id="3.40.50.720">
    <property type="entry name" value="NAD(P)-binding Rossmann-like Domain"/>
    <property type="match status" value="1"/>
</dbReference>
<dbReference type="Proteomes" id="UP000076842">
    <property type="component" value="Unassembled WGS sequence"/>
</dbReference>
<reference evidence="4 5" key="1">
    <citation type="journal article" date="2016" name="Mol. Biol. Evol.">
        <title>Comparative Genomics of Early-Diverging Mushroom-Forming Fungi Provides Insights into the Origins of Lignocellulose Decay Capabilities.</title>
        <authorList>
            <person name="Nagy L.G."/>
            <person name="Riley R."/>
            <person name="Tritt A."/>
            <person name="Adam C."/>
            <person name="Daum C."/>
            <person name="Floudas D."/>
            <person name="Sun H."/>
            <person name="Yadav J.S."/>
            <person name="Pangilinan J."/>
            <person name="Larsson K.H."/>
            <person name="Matsuura K."/>
            <person name="Barry K."/>
            <person name="Labutti K."/>
            <person name="Kuo R."/>
            <person name="Ohm R.A."/>
            <person name="Bhattacharya S.S."/>
            <person name="Shirouzu T."/>
            <person name="Yoshinaga Y."/>
            <person name="Martin F.M."/>
            <person name="Grigoriev I.V."/>
            <person name="Hibbett D.S."/>
        </authorList>
    </citation>
    <scope>NUCLEOTIDE SEQUENCE [LARGE SCALE GENOMIC DNA]</scope>
    <source>
        <strain evidence="4 5">HHB12733</strain>
    </source>
</reference>
<accession>A0A165FJM0</accession>
<evidence type="ECO:0000256" key="1">
    <source>
        <dbReference type="ARBA" id="ARBA00023002"/>
    </source>
</evidence>
<dbReference type="STRING" id="1353952.A0A165FJM0"/>
<keyword evidence="5" id="KW-1185">Reference proteome</keyword>
<name>A0A165FJM0_9BASI</name>
<evidence type="ECO:0000256" key="2">
    <source>
        <dbReference type="ARBA" id="ARBA00023445"/>
    </source>
</evidence>
<evidence type="ECO:0000313" key="5">
    <source>
        <dbReference type="Proteomes" id="UP000076842"/>
    </source>
</evidence>
<dbReference type="InterPro" id="IPR036291">
    <property type="entry name" value="NAD(P)-bd_dom_sf"/>
</dbReference>
<sequence length="347" mass="37750">MSATTTTTTAPIVLVTGGNGFVGTATVLELIKQGYKVKATVRRQSSADAFNAKYPDAAASIEWVLISSLTDLPAMTAAAHGVDYMMHLASPYTLVVKDPVKDMLVPAIDGTLTALRAAKANPRITRVVLTSSFAAMNSVLLGLRPGHTYSEADWNPATWEQAASSDHGGFIYCASKELAEHAAWEFMDKEKPGFTLSVFNPPMVYGPPLQPFDSLEQLNESVNNLWQLLSGNAKEMPFTGLPIFVDVRDLAHVQVAALKNPAAANQRYFTVGGAYTFDDVVRIAARAFPEQGARMTPVSGHEMPEYYGWDNSKIRRDFGIEFTPLEKTVTDMAKVLYEAEAKFAKSA</sequence>
<keyword evidence="1" id="KW-0560">Oxidoreductase</keyword>
<dbReference type="InterPro" id="IPR001509">
    <property type="entry name" value="Epimerase_deHydtase"/>
</dbReference>
<evidence type="ECO:0000259" key="3">
    <source>
        <dbReference type="Pfam" id="PF01370"/>
    </source>
</evidence>
<dbReference type="Pfam" id="PF01370">
    <property type="entry name" value="Epimerase"/>
    <property type="match status" value="1"/>
</dbReference>
<evidence type="ECO:0000313" key="4">
    <source>
        <dbReference type="EMBL" id="KZT56848.1"/>
    </source>
</evidence>
<dbReference type="InParanoid" id="A0A165FJM0"/>
<organism evidence="4 5">
    <name type="scientific">Calocera cornea HHB12733</name>
    <dbReference type="NCBI Taxonomy" id="1353952"/>
    <lineage>
        <taxon>Eukaryota</taxon>
        <taxon>Fungi</taxon>
        <taxon>Dikarya</taxon>
        <taxon>Basidiomycota</taxon>
        <taxon>Agaricomycotina</taxon>
        <taxon>Dacrymycetes</taxon>
        <taxon>Dacrymycetales</taxon>
        <taxon>Dacrymycetaceae</taxon>
        <taxon>Calocera</taxon>
    </lineage>
</organism>
<dbReference type="EMBL" id="KV423971">
    <property type="protein sequence ID" value="KZT56848.1"/>
    <property type="molecule type" value="Genomic_DNA"/>
</dbReference>
<dbReference type="PANTHER" id="PTHR10366:SF564">
    <property type="entry name" value="STEROL-4-ALPHA-CARBOXYLATE 3-DEHYDROGENASE, DECARBOXYLATING"/>
    <property type="match status" value="1"/>
</dbReference>
<dbReference type="OrthoDB" id="2735536at2759"/>
<dbReference type="FunCoup" id="A0A165FJM0">
    <property type="interactions" value="50"/>
</dbReference>
<protein>
    <submittedName>
        <fullName evidence="4">NAD(P)-binding protein</fullName>
    </submittedName>
</protein>